<feature type="transmembrane region" description="Helical" evidence="1">
    <location>
        <begin position="116"/>
        <end position="144"/>
    </location>
</feature>
<evidence type="ECO:0000256" key="1">
    <source>
        <dbReference type="SAM" id="Phobius"/>
    </source>
</evidence>
<keyword evidence="1" id="KW-0472">Membrane</keyword>
<evidence type="ECO:0000313" key="2">
    <source>
        <dbReference type="EMBL" id="MFC7292381.1"/>
    </source>
</evidence>
<gene>
    <name evidence="2" type="ORF">ACFQS8_12185</name>
</gene>
<organism evidence="2 3">
    <name type="scientific">Hirschia litorea</name>
    <dbReference type="NCBI Taxonomy" id="1199156"/>
    <lineage>
        <taxon>Bacteria</taxon>
        <taxon>Pseudomonadati</taxon>
        <taxon>Pseudomonadota</taxon>
        <taxon>Alphaproteobacteria</taxon>
        <taxon>Hyphomonadales</taxon>
        <taxon>Hyphomonadaceae</taxon>
        <taxon>Hirschia</taxon>
    </lineage>
</organism>
<keyword evidence="1" id="KW-0812">Transmembrane</keyword>
<feature type="transmembrane region" description="Helical" evidence="1">
    <location>
        <begin position="74"/>
        <end position="95"/>
    </location>
</feature>
<dbReference type="EMBL" id="JBHTBR010000005">
    <property type="protein sequence ID" value="MFC7292381.1"/>
    <property type="molecule type" value="Genomic_DNA"/>
</dbReference>
<protein>
    <submittedName>
        <fullName evidence="2">DUF2975 domain-containing protein</fullName>
    </submittedName>
</protein>
<proteinExistence type="predicted"/>
<feature type="transmembrane region" description="Helical" evidence="1">
    <location>
        <begin position="21"/>
        <end position="54"/>
    </location>
</feature>
<accession>A0ABW2INH1</accession>
<sequence>MSGLEDTLKFRALGRGSLSSILKVLVDIFWIGACAVLGFVWIVTLISIIAMIGGGEVENSVLGKISLHAHPFKMTSLALVGTVLCVGIMCIASNLRGVFETLVDGDPFVPDNAHRFRVIALILAILELARILVDPMIAFLLNIFGVDIDLQPMSIFTRLMGTNFITWGAVLILVVLSQVFDEGARLREDQQMTI</sequence>
<comment type="caution">
    <text evidence="2">The sequence shown here is derived from an EMBL/GenBank/DDBJ whole genome shotgun (WGS) entry which is preliminary data.</text>
</comment>
<feature type="transmembrane region" description="Helical" evidence="1">
    <location>
        <begin position="164"/>
        <end position="180"/>
    </location>
</feature>
<name>A0ABW2INH1_9PROT</name>
<dbReference type="Proteomes" id="UP001596492">
    <property type="component" value="Unassembled WGS sequence"/>
</dbReference>
<evidence type="ECO:0000313" key="3">
    <source>
        <dbReference type="Proteomes" id="UP001596492"/>
    </source>
</evidence>
<reference evidence="3" key="1">
    <citation type="journal article" date="2019" name="Int. J. Syst. Evol. Microbiol.">
        <title>The Global Catalogue of Microorganisms (GCM) 10K type strain sequencing project: providing services to taxonomists for standard genome sequencing and annotation.</title>
        <authorList>
            <consortium name="The Broad Institute Genomics Platform"/>
            <consortium name="The Broad Institute Genome Sequencing Center for Infectious Disease"/>
            <person name="Wu L."/>
            <person name="Ma J."/>
        </authorList>
    </citation>
    <scope>NUCLEOTIDE SEQUENCE [LARGE SCALE GENOMIC DNA]</scope>
    <source>
        <strain evidence="3">CCUG 51308</strain>
    </source>
</reference>
<keyword evidence="1" id="KW-1133">Transmembrane helix</keyword>
<dbReference type="RefSeq" id="WP_382167767.1">
    <property type="nucleotide sequence ID" value="NZ_JBHTBR010000005.1"/>
</dbReference>
<keyword evidence="3" id="KW-1185">Reference proteome</keyword>